<proteinExistence type="predicted"/>
<dbReference type="Pfam" id="PF05685">
    <property type="entry name" value="Uma2"/>
    <property type="match status" value="1"/>
</dbReference>
<keyword evidence="2" id="KW-0255">Endonuclease</keyword>
<dbReference type="RefSeq" id="WP_186963888.1">
    <property type="nucleotide sequence ID" value="NZ_JACOPR010000005.1"/>
</dbReference>
<evidence type="ECO:0000313" key="3">
    <source>
        <dbReference type="Proteomes" id="UP000660021"/>
    </source>
</evidence>
<dbReference type="SUPFAM" id="SSF52980">
    <property type="entry name" value="Restriction endonuclease-like"/>
    <property type="match status" value="1"/>
</dbReference>
<dbReference type="PANTHER" id="PTHR36558:SF1">
    <property type="entry name" value="RESTRICTION ENDONUCLEASE DOMAIN-CONTAINING PROTEIN-RELATED"/>
    <property type="match status" value="1"/>
</dbReference>
<keyword evidence="3" id="KW-1185">Reference proteome</keyword>
<dbReference type="InterPro" id="IPR012296">
    <property type="entry name" value="Nuclease_put_TT1808"/>
</dbReference>
<comment type="caution">
    <text evidence="2">The sequence shown here is derived from an EMBL/GenBank/DDBJ whole genome shotgun (WGS) entry which is preliminary data.</text>
</comment>
<dbReference type="CDD" id="cd06260">
    <property type="entry name" value="DUF820-like"/>
    <property type="match status" value="1"/>
</dbReference>
<dbReference type="EMBL" id="JACOPR010000005">
    <property type="protein sequence ID" value="MBC5731145.1"/>
    <property type="molecule type" value="Genomic_DNA"/>
</dbReference>
<dbReference type="Gene3D" id="3.90.1570.10">
    <property type="entry name" value="tt1808, chain A"/>
    <property type="match status" value="1"/>
</dbReference>
<evidence type="ECO:0000313" key="2">
    <source>
        <dbReference type="EMBL" id="MBC5731145.1"/>
    </source>
</evidence>
<evidence type="ECO:0000259" key="1">
    <source>
        <dbReference type="Pfam" id="PF05685"/>
    </source>
</evidence>
<keyword evidence="2" id="KW-0540">Nuclease</keyword>
<feature type="domain" description="Putative restriction endonuclease" evidence="1">
    <location>
        <begin position="13"/>
        <end position="179"/>
    </location>
</feature>
<dbReference type="PANTHER" id="PTHR36558">
    <property type="entry name" value="GLR1098 PROTEIN"/>
    <property type="match status" value="1"/>
</dbReference>
<dbReference type="InterPro" id="IPR011335">
    <property type="entry name" value="Restrct_endonuc-II-like"/>
</dbReference>
<dbReference type="Proteomes" id="UP000660021">
    <property type="component" value="Unassembled WGS sequence"/>
</dbReference>
<organism evidence="2 3">
    <name type="scientific">Pseudoflavonifractor hominis</name>
    <dbReference type="NCBI Taxonomy" id="2763059"/>
    <lineage>
        <taxon>Bacteria</taxon>
        <taxon>Bacillati</taxon>
        <taxon>Bacillota</taxon>
        <taxon>Clostridia</taxon>
        <taxon>Eubacteriales</taxon>
        <taxon>Oscillospiraceae</taxon>
        <taxon>Pseudoflavonifractor</taxon>
    </lineage>
</organism>
<keyword evidence="2" id="KW-0378">Hydrolase</keyword>
<protein>
    <submittedName>
        <fullName evidence="2">Uma2 family endonuclease</fullName>
    </submittedName>
</protein>
<dbReference type="InterPro" id="IPR008538">
    <property type="entry name" value="Uma2"/>
</dbReference>
<reference evidence="2 3" key="1">
    <citation type="submission" date="2020-08" db="EMBL/GenBank/DDBJ databases">
        <title>Genome public.</title>
        <authorList>
            <person name="Liu C."/>
            <person name="Sun Q."/>
        </authorList>
    </citation>
    <scope>NUCLEOTIDE SEQUENCE [LARGE SCALE GENOMIC DNA]</scope>
    <source>
        <strain evidence="2 3">New-38</strain>
    </source>
</reference>
<gene>
    <name evidence="2" type="ORF">H8S34_09920</name>
</gene>
<accession>A0ABR7HUI2</accession>
<name>A0ABR7HUI2_9FIRM</name>
<dbReference type="GO" id="GO:0004519">
    <property type="term" value="F:endonuclease activity"/>
    <property type="evidence" value="ECO:0007669"/>
    <property type="project" value="UniProtKB-KW"/>
</dbReference>
<sequence>MPLPKESHYTLADVLSWEESDRVELIDGAPVMMAPPSRAHQEILTELTRQLANYLEGKQCRVYPAPFAVRLFERPGDRPEDVRTLVEPDLSVVCDRDKLDEVGCKGAPDLIIEILSPSSLRHDRLTKYNLYQRAGVREYWIVDPSARSIQSFVLESGHYTAKDLGTPGDVLKVHVLDGCFIDLSKVFPEAVV</sequence>